<feature type="compositionally biased region" description="Basic and acidic residues" evidence="1">
    <location>
        <begin position="55"/>
        <end position="71"/>
    </location>
</feature>
<evidence type="ECO:0000313" key="3">
    <source>
        <dbReference type="Proteomes" id="UP001472677"/>
    </source>
</evidence>
<dbReference type="Proteomes" id="UP001472677">
    <property type="component" value="Unassembled WGS sequence"/>
</dbReference>
<keyword evidence="3" id="KW-1185">Reference proteome</keyword>
<accession>A0ABR2FEV2</accession>
<proteinExistence type="predicted"/>
<dbReference type="EMBL" id="JBBPBM010000006">
    <property type="protein sequence ID" value="KAK8579464.1"/>
    <property type="molecule type" value="Genomic_DNA"/>
</dbReference>
<feature type="compositionally biased region" description="Polar residues" evidence="1">
    <location>
        <begin position="44"/>
        <end position="53"/>
    </location>
</feature>
<organism evidence="2 3">
    <name type="scientific">Hibiscus sabdariffa</name>
    <name type="common">roselle</name>
    <dbReference type="NCBI Taxonomy" id="183260"/>
    <lineage>
        <taxon>Eukaryota</taxon>
        <taxon>Viridiplantae</taxon>
        <taxon>Streptophyta</taxon>
        <taxon>Embryophyta</taxon>
        <taxon>Tracheophyta</taxon>
        <taxon>Spermatophyta</taxon>
        <taxon>Magnoliopsida</taxon>
        <taxon>eudicotyledons</taxon>
        <taxon>Gunneridae</taxon>
        <taxon>Pentapetalae</taxon>
        <taxon>rosids</taxon>
        <taxon>malvids</taxon>
        <taxon>Malvales</taxon>
        <taxon>Malvaceae</taxon>
        <taxon>Malvoideae</taxon>
        <taxon>Hibiscus</taxon>
    </lineage>
</organism>
<reference evidence="2 3" key="1">
    <citation type="journal article" date="2024" name="G3 (Bethesda)">
        <title>Genome assembly of Hibiscus sabdariffa L. provides insights into metabolisms of medicinal natural products.</title>
        <authorList>
            <person name="Kim T."/>
        </authorList>
    </citation>
    <scope>NUCLEOTIDE SEQUENCE [LARGE SCALE GENOMIC DNA]</scope>
    <source>
        <strain evidence="2">TK-2024</strain>
        <tissue evidence="2">Old leaves</tissue>
    </source>
</reference>
<evidence type="ECO:0000313" key="2">
    <source>
        <dbReference type="EMBL" id="KAK8579464.1"/>
    </source>
</evidence>
<gene>
    <name evidence="2" type="ORF">V6N12_069789</name>
</gene>
<feature type="region of interest" description="Disordered" evidence="1">
    <location>
        <begin position="1"/>
        <end position="72"/>
    </location>
</feature>
<evidence type="ECO:0000256" key="1">
    <source>
        <dbReference type="SAM" id="MobiDB-lite"/>
    </source>
</evidence>
<name>A0ABR2FEV2_9ROSI</name>
<comment type="caution">
    <text evidence="2">The sequence shown here is derived from an EMBL/GenBank/DDBJ whole genome shotgun (WGS) entry which is preliminary data.</text>
</comment>
<protein>
    <submittedName>
        <fullName evidence="2">Uncharacterized protein</fullName>
    </submittedName>
</protein>
<sequence>MTPPTSSENLHLPKRQRRRDEALPDHQPCLALLSPPLLNHDPNNDSPAMQTDPPSYRDKVTGFSSPRRDDDLLSLEDDDIELLEDDVMFGEKEGIPSIVFSDRVQSLALKSMDLTLVIKILRPRPTPESTK</sequence>